<dbReference type="AlphaFoldDB" id="A0AAN6QQQ4"/>
<dbReference type="InterPro" id="IPR010021">
    <property type="entry name" value="PGPP1/Gep4"/>
</dbReference>
<dbReference type="Proteomes" id="UP001302812">
    <property type="component" value="Unassembled WGS sequence"/>
</dbReference>
<sequence>MNLNLSASINVFKLLAKPSLCLPHATVSTFDDIPIPLDKAFARKGRNVDIRAVVLDKDDCFAYPEQNEIHEPYKNRFEALRAAYPGRRLLIVSNTSGATSYDVDGRLAMEVEKSTGVSVLSHRVKKPGCGEEILSYFRSHPETGVTSPHHIAIVGDRLATDMMLANMMGSWGLWVKDGVVPLQKKSIFSKVERSLAPYLLARGYSAPEPSSPFE</sequence>
<evidence type="ECO:0000313" key="1">
    <source>
        <dbReference type="EMBL" id="KAK4110632.1"/>
    </source>
</evidence>
<reference evidence="1" key="1">
    <citation type="journal article" date="2023" name="Mol. Phylogenet. Evol.">
        <title>Genome-scale phylogeny and comparative genomics of the fungal order Sordariales.</title>
        <authorList>
            <person name="Hensen N."/>
            <person name="Bonometti L."/>
            <person name="Westerberg I."/>
            <person name="Brannstrom I.O."/>
            <person name="Guillou S."/>
            <person name="Cros-Aarteil S."/>
            <person name="Calhoun S."/>
            <person name="Haridas S."/>
            <person name="Kuo A."/>
            <person name="Mondo S."/>
            <person name="Pangilinan J."/>
            <person name="Riley R."/>
            <person name="LaButti K."/>
            <person name="Andreopoulos B."/>
            <person name="Lipzen A."/>
            <person name="Chen C."/>
            <person name="Yan M."/>
            <person name="Daum C."/>
            <person name="Ng V."/>
            <person name="Clum A."/>
            <person name="Steindorff A."/>
            <person name="Ohm R.A."/>
            <person name="Martin F."/>
            <person name="Silar P."/>
            <person name="Natvig D.O."/>
            <person name="Lalanne C."/>
            <person name="Gautier V."/>
            <person name="Ament-Velasquez S.L."/>
            <person name="Kruys A."/>
            <person name="Hutchinson M.I."/>
            <person name="Powell A.J."/>
            <person name="Barry K."/>
            <person name="Miller A.N."/>
            <person name="Grigoriev I.V."/>
            <person name="Debuchy R."/>
            <person name="Gladieux P."/>
            <person name="Hiltunen Thoren M."/>
            <person name="Johannesson H."/>
        </authorList>
    </citation>
    <scope>NUCLEOTIDE SEQUENCE</scope>
    <source>
        <strain evidence="1">CBS 508.74</strain>
    </source>
</reference>
<dbReference type="InterPro" id="IPR036412">
    <property type="entry name" value="HAD-like_sf"/>
</dbReference>
<gene>
    <name evidence="1" type="ORF">N656DRAFT_713386</name>
</gene>
<dbReference type="GeneID" id="89936016"/>
<dbReference type="NCBIfam" id="TIGR01668">
    <property type="entry name" value="YqeG_hyp_ppase"/>
    <property type="match status" value="1"/>
</dbReference>
<keyword evidence="2" id="KW-1185">Reference proteome</keyword>
<dbReference type="Gene3D" id="3.40.50.1000">
    <property type="entry name" value="HAD superfamily/HAD-like"/>
    <property type="match status" value="1"/>
</dbReference>
<dbReference type="EMBL" id="MU853349">
    <property type="protein sequence ID" value="KAK4110632.1"/>
    <property type="molecule type" value="Genomic_DNA"/>
</dbReference>
<dbReference type="InterPro" id="IPR023214">
    <property type="entry name" value="HAD_sf"/>
</dbReference>
<organism evidence="1 2">
    <name type="scientific">Canariomyces notabilis</name>
    <dbReference type="NCBI Taxonomy" id="2074819"/>
    <lineage>
        <taxon>Eukaryota</taxon>
        <taxon>Fungi</taxon>
        <taxon>Dikarya</taxon>
        <taxon>Ascomycota</taxon>
        <taxon>Pezizomycotina</taxon>
        <taxon>Sordariomycetes</taxon>
        <taxon>Sordariomycetidae</taxon>
        <taxon>Sordariales</taxon>
        <taxon>Chaetomiaceae</taxon>
        <taxon>Canariomyces</taxon>
    </lineage>
</organism>
<evidence type="ECO:0000313" key="2">
    <source>
        <dbReference type="Proteomes" id="UP001302812"/>
    </source>
</evidence>
<proteinExistence type="predicted"/>
<dbReference type="InterPro" id="IPR027706">
    <property type="entry name" value="PGP_Pase"/>
</dbReference>
<name>A0AAN6QQQ4_9PEZI</name>
<dbReference type="Pfam" id="PF09419">
    <property type="entry name" value="PGP_phosphatase"/>
    <property type="match status" value="1"/>
</dbReference>
<comment type="caution">
    <text evidence="1">The sequence shown here is derived from an EMBL/GenBank/DDBJ whole genome shotgun (WGS) entry which is preliminary data.</text>
</comment>
<accession>A0AAN6QQQ4</accession>
<dbReference type="FunFam" id="3.40.50.1000:FF:000165">
    <property type="entry name" value="HAD superfamily phosphatase"/>
    <property type="match status" value="1"/>
</dbReference>
<reference evidence="1" key="2">
    <citation type="submission" date="2023-05" db="EMBL/GenBank/DDBJ databases">
        <authorList>
            <consortium name="Lawrence Berkeley National Laboratory"/>
            <person name="Steindorff A."/>
            <person name="Hensen N."/>
            <person name="Bonometti L."/>
            <person name="Westerberg I."/>
            <person name="Brannstrom I.O."/>
            <person name="Guillou S."/>
            <person name="Cros-Aarteil S."/>
            <person name="Calhoun S."/>
            <person name="Haridas S."/>
            <person name="Kuo A."/>
            <person name="Mondo S."/>
            <person name="Pangilinan J."/>
            <person name="Riley R."/>
            <person name="Labutti K."/>
            <person name="Andreopoulos B."/>
            <person name="Lipzen A."/>
            <person name="Chen C."/>
            <person name="Yanf M."/>
            <person name="Daum C."/>
            <person name="Ng V."/>
            <person name="Clum A."/>
            <person name="Ohm R."/>
            <person name="Martin F."/>
            <person name="Silar P."/>
            <person name="Natvig D."/>
            <person name="Lalanne C."/>
            <person name="Gautier V."/>
            <person name="Ament-Velasquez S.L."/>
            <person name="Kruys A."/>
            <person name="Hutchinson M.I."/>
            <person name="Powell A.J."/>
            <person name="Barry K."/>
            <person name="Miller A.N."/>
            <person name="Grigoriev I.V."/>
            <person name="Debuchy R."/>
            <person name="Gladieux P."/>
            <person name="Thoren M.H."/>
            <person name="Johannesson H."/>
        </authorList>
    </citation>
    <scope>NUCLEOTIDE SEQUENCE</scope>
    <source>
        <strain evidence="1">CBS 508.74</strain>
    </source>
</reference>
<dbReference type="RefSeq" id="XP_064668202.1">
    <property type="nucleotide sequence ID" value="XM_064811891.1"/>
</dbReference>
<protein>
    <submittedName>
        <fullName evidence="1">HAD-superfamily phosphatase</fullName>
    </submittedName>
</protein>
<dbReference type="SUPFAM" id="SSF56784">
    <property type="entry name" value="HAD-like"/>
    <property type="match status" value="1"/>
</dbReference>
<dbReference type="GO" id="GO:0008962">
    <property type="term" value="F:phosphatidylglycerophosphatase activity"/>
    <property type="evidence" value="ECO:0007669"/>
    <property type="project" value="InterPro"/>
</dbReference>